<feature type="non-terminal residue" evidence="3">
    <location>
        <position position="410"/>
    </location>
</feature>
<dbReference type="InterPro" id="IPR007484">
    <property type="entry name" value="Peptidase_M28"/>
</dbReference>
<dbReference type="SUPFAM" id="SSF53187">
    <property type="entry name" value="Zn-dependent exopeptidases"/>
    <property type="match status" value="1"/>
</dbReference>
<reference evidence="3" key="1">
    <citation type="journal article" date="2015" name="Nature">
        <title>Complex archaea that bridge the gap between prokaryotes and eukaryotes.</title>
        <authorList>
            <person name="Spang A."/>
            <person name="Saw J.H."/>
            <person name="Jorgensen S.L."/>
            <person name="Zaremba-Niedzwiedzka K."/>
            <person name="Martijn J."/>
            <person name="Lind A.E."/>
            <person name="van Eijk R."/>
            <person name="Schleper C."/>
            <person name="Guy L."/>
            <person name="Ettema T.J."/>
        </authorList>
    </citation>
    <scope>NUCLEOTIDE SEQUENCE</scope>
</reference>
<feature type="compositionally biased region" description="Low complexity" evidence="1">
    <location>
        <begin position="280"/>
        <end position="289"/>
    </location>
</feature>
<sequence>ARAVVFIGADEPAPNVYHHLNFPANLPRFYVTAELAEKLQLRTKPQTVTLRAAGRWEIFEGRNVIGVIRGTKPVFDEKVDEAILLAAPLDSLSEVPALSPGARLAANAAGLLSVAEHLQANRPRRDVIVCFLDGEAANHAGARALYGVLYRTRTKQKMTLAERLEMHQGEQQYIGRIQKVLAWGDIFALKDKQLKSAQSETRTMMRREAKILAADAVRDELQARRMAQYKQKRFYKQLVDETPLLAADEKLRAKLAGLRQRIEAVGEGDRQQQPYKDLKAQQASLQAEAEQNRTRLQPVRKKLEAYQAEFIRLARTVMPLKAEDLSWSQLERGLHKSRLLDKAVLSRPEESPKLESTVNWFNADLEKFQVKQLEKEMGIDRSSVSLDDLKMSVPELIDKVAEKYPLCLAA</sequence>
<feature type="region of interest" description="Disordered" evidence="1">
    <location>
        <begin position="266"/>
        <end position="293"/>
    </location>
</feature>
<dbReference type="AlphaFoldDB" id="A0A0F9AXC1"/>
<comment type="caution">
    <text evidence="3">The sequence shown here is derived from an EMBL/GenBank/DDBJ whole genome shotgun (WGS) entry which is preliminary data.</text>
</comment>
<dbReference type="Pfam" id="PF04389">
    <property type="entry name" value="Peptidase_M28"/>
    <property type="match status" value="1"/>
</dbReference>
<organism evidence="3">
    <name type="scientific">marine sediment metagenome</name>
    <dbReference type="NCBI Taxonomy" id="412755"/>
    <lineage>
        <taxon>unclassified sequences</taxon>
        <taxon>metagenomes</taxon>
        <taxon>ecological metagenomes</taxon>
    </lineage>
</organism>
<proteinExistence type="predicted"/>
<gene>
    <name evidence="3" type="ORF">LCGC14_2797630</name>
</gene>
<feature type="non-terminal residue" evidence="3">
    <location>
        <position position="1"/>
    </location>
</feature>
<protein>
    <recommendedName>
        <fullName evidence="2">Peptidase M28 domain-containing protein</fullName>
    </recommendedName>
</protein>
<accession>A0A0F9AXC1</accession>
<name>A0A0F9AXC1_9ZZZZ</name>
<dbReference type="Gene3D" id="3.40.630.10">
    <property type="entry name" value="Zn peptidases"/>
    <property type="match status" value="1"/>
</dbReference>
<evidence type="ECO:0000256" key="1">
    <source>
        <dbReference type="SAM" id="MobiDB-lite"/>
    </source>
</evidence>
<dbReference type="EMBL" id="LAZR01052415">
    <property type="protein sequence ID" value="KKK83014.1"/>
    <property type="molecule type" value="Genomic_DNA"/>
</dbReference>
<evidence type="ECO:0000259" key="2">
    <source>
        <dbReference type="Pfam" id="PF04389"/>
    </source>
</evidence>
<evidence type="ECO:0000313" key="3">
    <source>
        <dbReference type="EMBL" id="KKK83014.1"/>
    </source>
</evidence>
<feature type="domain" description="Peptidase M28" evidence="2">
    <location>
        <begin position="63"/>
        <end position="166"/>
    </location>
</feature>